<evidence type="ECO:0000256" key="1">
    <source>
        <dbReference type="ARBA" id="ARBA00023002"/>
    </source>
</evidence>
<dbReference type="PANTHER" id="PTHR13847">
    <property type="entry name" value="SARCOSINE DEHYDROGENASE-RELATED"/>
    <property type="match status" value="1"/>
</dbReference>
<dbReference type="Gene3D" id="3.30.9.10">
    <property type="entry name" value="D-Amino Acid Oxidase, subunit A, domain 2"/>
    <property type="match status" value="1"/>
</dbReference>
<evidence type="ECO:0000313" key="3">
    <source>
        <dbReference type="EMBL" id="SDL96247.1"/>
    </source>
</evidence>
<proteinExistence type="predicted"/>
<organism evidence="3 4">
    <name type="scientific">Modicisalibacter muralis</name>
    <dbReference type="NCBI Taxonomy" id="119000"/>
    <lineage>
        <taxon>Bacteria</taxon>
        <taxon>Pseudomonadati</taxon>
        <taxon>Pseudomonadota</taxon>
        <taxon>Gammaproteobacteria</taxon>
        <taxon>Oceanospirillales</taxon>
        <taxon>Halomonadaceae</taxon>
        <taxon>Modicisalibacter</taxon>
    </lineage>
</organism>
<dbReference type="Gene3D" id="3.50.50.60">
    <property type="entry name" value="FAD/NAD(P)-binding domain"/>
    <property type="match status" value="2"/>
</dbReference>
<gene>
    <name evidence="3" type="ORF">SAMN05661010_02995</name>
</gene>
<sequence>MTTIAVIGAGIVGLAVSASLMARGHRVHLYDPNVPGEGTSFGNAGLIANYATAPMASLDTLRSLPRELRRPDASLSVDRRYTPSLLGFGRRFLSAATPARFARNKAALIALIEDAVGAQHALLDALDVPGLFADTGCLQIVRDNDTAAGLDGVAAAKRRDGVECRALTAEEVRGLEPELNAEGLRGGVFFPGTRHLKNPLAVSQTLRRRLESQGLRWHRSRVHALTAQRDGGWRLSTASHQARGEGGGHPHDALVDRVVLCAGIANNALLKALGVQLPVVSERGYHISLQTPLALSRPVGWLAHHFYATPMEEGIRLAGTTEFSASASSPDERRWERLRHWGSALFGRPVSLGGRWLGVRHSTPDGLPVIGAVPGHEGLYLAYGHGHLGLTLSAQTGRLIAAMIDGDELPGYSANLSPGRFMGDRR</sequence>
<dbReference type="GO" id="GO:0016491">
    <property type="term" value="F:oxidoreductase activity"/>
    <property type="evidence" value="ECO:0007669"/>
    <property type="project" value="UniProtKB-KW"/>
</dbReference>
<accession>A0A1G9PDE4</accession>
<name>A0A1G9PDE4_9GAMM</name>
<protein>
    <submittedName>
        <fullName evidence="3">D-amino-acid dehydrogenase</fullName>
    </submittedName>
</protein>
<keyword evidence="1" id="KW-0560">Oxidoreductase</keyword>
<dbReference type="SUPFAM" id="SSF54373">
    <property type="entry name" value="FAD-linked reductases, C-terminal domain"/>
    <property type="match status" value="1"/>
</dbReference>
<evidence type="ECO:0000313" key="4">
    <source>
        <dbReference type="Proteomes" id="UP000198654"/>
    </source>
</evidence>
<dbReference type="Pfam" id="PF01266">
    <property type="entry name" value="DAO"/>
    <property type="match status" value="1"/>
</dbReference>
<dbReference type="EMBL" id="FNGI01000009">
    <property type="protein sequence ID" value="SDL96247.1"/>
    <property type="molecule type" value="Genomic_DNA"/>
</dbReference>
<dbReference type="GO" id="GO:0005737">
    <property type="term" value="C:cytoplasm"/>
    <property type="evidence" value="ECO:0007669"/>
    <property type="project" value="TreeGrafter"/>
</dbReference>
<dbReference type="InterPro" id="IPR036188">
    <property type="entry name" value="FAD/NAD-bd_sf"/>
</dbReference>
<evidence type="ECO:0000259" key="2">
    <source>
        <dbReference type="Pfam" id="PF01266"/>
    </source>
</evidence>
<dbReference type="STRING" id="119000.SAMN05661010_02995"/>
<keyword evidence="4" id="KW-1185">Reference proteome</keyword>
<feature type="domain" description="FAD dependent oxidoreductase" evidence="2">
    <location>
        <begin position="4"/>
        <end position="403"/>
    </location>
</feature>
<dbReference type="PANTHER" id="PTHR13847:SF289">
    <property type="entry name" value="GLYCINE OXIDASE"/>
    <property type="match status" value="1"/>
</dbReference>
<dbReference type="SUPFAM" id="SSF51905">
    <property type="entry name" value="FAD/NAD(P)-binding domain"/>
    <property type="match status" value="1"/>
</dbReference>
<dbReference type="RefSeq" id="WP_089729996.1">
    <property type="nucleotide sequence ID" value="NZ_FNGI01000009.1"/>
</dbReference>
<dbReference type="Proteomes" id="UP000198654">
    <property type="component" value="Unassembled WGS sequence"/>
</dbReference>
<dbReference type="AlphaFoldDB" id="A0A1G9PDE4"/>
<dbReference type="InterPro" id="IPR006076">
    <property type="entry name" value="FAD-dep_OxRdtase"/>
</dbReference>
<reference evidence="3 4" key="1">
    <citation type="submission" date="2016-10" db="EMBL/GenBank/DDBJ databases">
        <authorList>
            <person name="de Groot N.N."/>
        </authorList>
    </citation>
    <scope>NUCLEOTIDE SEQUENCE [LARGE SCALE GENOMIC DNA]</scope>
    <source>
        <strain evidence="3 4">DSM 14789</strain>
    </source>
</reference>
<dbReference type="OrthoDB" id="9805337at2"/>